<feature type="domain" description="RNA polymerase sigma factor 70 region 4 type 2" evidence="8">
    <location>
        <begin position="103"/>
        <end position="153"/>
    </location>
</feature>
<dbReference type="InterPro" id="IPR007627">
    <property type="entry name" value="RNA_pol_sigma70_r2"/>
</dbReference>
<evidence type="ECO:0000313" key="9">
    <source>
        <dbReference type="EMBL" id="GAA3396653.1"/>
    </source>
</evidence>
<evidence type="ECO:0000259" key="8">
    <source>
        <dbReference type="Pfam" id="PF08281"/>
    </source>
</evidence>
<dbReference type="RefSeq" id="WP_345732978.1">
    <property type="nucleotide sequence ID" value="NZ_BAAAYN010000058.1"/>
</dbReference>
<keyword evidence="2" id="KW-0805">Transcription regulation</keyword>
<name>A0ABP6T9I5_9ACTN</name>
<dbReference type="InterPro" id="IPR014325">
    <property type="entry name" value="RNA_pol_sigma-E_actinobac"/>
</dbReference>
<sequence>MAKPDGFEQFVLERAAALSRYGLVLTGNPHDAADLVQEALVRLRGAWTRVQYKRDPESYVRTTMVRLHISRWRKLRREFLTNRVPEQWAPDPGIVRAGDDIGLWQRVDTLPPRQRAVLVLRYYEGLADEEIAAHLRVTTGTVRSQALRGLRKLRGQIDAPNGSARSLEPEPEPSEGSRHA</sequence>
<dbReference type="Pfam" id="PF04542">
    <property type="entry name" value="Sigma70_r2"/>
    <property type="match status" value="1"/>
</dbReference>
<dbReference type="Gene3D" id="1.10.10.10">
    <property type="entry name" value="Winged helix-like DNA-binding domain superfamily/Winged helix DNA-binding domain"/>
    <property type="match status" value="1"/>
</dbReference>
<feature type="region of interest" description="Disordered" evidence="6">
    <location>
        <begin position="157"/>
        <end position="180"/>
    </location>
</feature>
<evidence type="ECO:0000256" key="4">
    <source>
        <dbReference type="ARBA" id="ARBA00023125"/>
    </source>
</evidence>
<dbReference type="InterPro" id="IPR013324">
    <property type="entry name" value="RNA_pol_sigma_r3/r4-like"/>
</dbReference>
<organism evidence="9 10">
    <name type="scientific">Cryptosporangium minutisporangium</name>
    <dbReference type="NCBI Taxonomy" id="113569"/>
    <lineage>
        <taxon>Bacteria</taxon>
        <taxon>Bacillati</taxon>
        <taxon>Actinomycetota</taxon>
        <taxon>Actinomycetes</taxon>
        <taxon>Cryptosporangiales</taxon>
        <taxon>Cryptosporangiaceae</taxon>
        <taxon>Cryptosporangium</taxon>
    </lineage>
</organism>
<dbReference type="NCBIfam" id="TIGR02983">
    <property type="entry name" value="SigE-fam_strep"/>
    <property type="match status" value="1"/>
</dbReference>
<dbReference type="InterPro" id="IPR014284">
    <property type="entry name" value="RNA_pol_sigma-70_dom"/>
</dbReference>
<protein>
    <submittedName>
        <fullName evidence="9">SigE family RNA polymerase sigma factor</fullName>
    </submittedName>
</protein>
<dbReference type="InterPro" id="IPR036388">
    <property type="entry name" value="WH-like_DNA-bd_sf"/>
</dbReference>
<dbReference type="InterPro" id="IPR013249">
    <property type="entry name" value="RNA_pol_sigma70_r4_t2"/>
</dbReference>
<dbReference type="SUPFAM" id="SSF88946">
    <property type="entry name" value="Sigma2 domain of RNA polymerase sigma factors"/>
    <property type="match status" value="1"/>
</dbReference>
<comment type="caution">
    <text evidence="9">The sequence shown here is derived from an EMBL/GenBank/DDBJ whole genome shotgun (WGS) entry which is preliminary data.</text>
</comment>
<gene>
    <name evidence="9" type="ORF">GCM10020369_74150</name>
</gene>
<evidence type="ECO:0000313" key="10">
    <source>
        <dbReference type="Proteomes" id="UP001501676"/>
    </source>
</evidence>
<keyword evidence="4" id="KW-0238">DNA-binding</keyword>
<dbReference type="InterPro" id="IPR039425">
    <property type="entry name" value="RNA_pol_sigma-70-like"/>
</dbReference>
<dbReference type="PANTHER" id="PTHR43133:SF50">
    <property type="entry name" value="ECF RNA POLYMERASE SIGMA FACTOR SIGM"/>
    <property type="match status" value="1"/>
</dbReference>
<keyword evidence="10" id="KW-1185">Reference proteome</keyword>
<evidence type="ECO:0000256" key="2">
    <source>
        <dbReference type="ARBA" id="ARBA00023015"/>
    </source>
</evidence>
<dbReference type="Proteomes" id="UP001501676">
    <property type="component" value="Unassembled WGS sequence"/>
</dbReference>
<evidence type="ECO:0000256" key="6">
    <source>
        <dbReference type="SAM" id="MobiDB-lite"/>
    </source>
</evidence>
<keyword evidence="5" id="KW-0804">Transcription</keyword>
<proteinExistence type="inferred from homology"/>
<dbReference type="CDD" id="cd06171">
    <property type="entry name" value="Sigma70_r4"/>
    <property type="match status" value="1"/>
</dbReference>
<dbReference type="NCBIfam" id="TIGR02937">
    <property type="entry name" value="sigma70-ECF"/>
    <property type="match status" value="1"/>
</dbReference>
<dbReference type="SUPFAM" id="SSF88659">
    <property type="entry name" value="Sigma3 and sigma4 domains of RNA polymerase sigma factors"/>
    <property type="match status" value="1"/>
</dbReference>
<reference evidence="10" key="1">
    <citation type="journal article" date="2019" name="Int. J. Syst. Evol. Microbiol.">
        <title>The Global Catalogue of Microorganisms (GCM) 10K type strain sequencing project: providing services to taxonomists for standard genome sequencing and annotation.</title>
        <authorList>
            <consortium name="The Broad Institute Genomics Platform"/>
            <consortium name="The Broad Institute Genome Sequencing Center for Infectious Disease"/>
            <person name="Wu L."/>
            <person name="Ma J."/>
        </authorList>
    </citation>
    <scope>NUCLEOTIDE SEQUENCE [LARGE SCALE GENOMIC DNA]</scope>
    <source>
        <strain evidence="10">JCM 9458</strain>
    </source>
</reference>
<accession>A0ABP6T9I5</accession>
<keyword evidence="3" id="KW-0731">Sigma factor</keyword>
<evidence type="ECO:0000256" key="5">
    <source>
        <dbReference type="ARBA" id="ARBA00023163"/>
    </source>
</evidence>
<dbReference type="Gene3D" id="1.10.1740.10">
    <property type="match status" value="1"/>
</dbReference>
<evidence type="ECO:0000259" key="7">
    <source>
        <dbReference type="Pfam" id="PF04542"/>
    </source>
</evidence>
<comment type="similarity">
    <text evidence="1">Belongs to the sigma-70 factor family. ECF subfamily.</text>
</comment>
<dbReference type="PANTHER" id="PTHR43133">
    <property type="entry name" value="RNA POLYMERASE ECF-TYPE SIGMA FACTO"/>
    <property type="match status" value="1"/>
</dbReference>
<evidence type="ECO:0000256" key="1">
    <source>
        <dbReference type="ARBA" id="ARBA00010641"/>
    </source>
</evidence>
<evidence type="ECO:0000256" key="3">
    <source>
        <dbReference type="ARBA" id="ARBA00023082"/>
    </source>
</evidence>
<feature type="domain" description="RNA polymerase sigma-70 region 2" evidence="7">
    <location>
        <begin position="20"/>
        <end position="77"/>
    </location>
</feature>
<dbReference type="EMBL" id="BAAAYN010000058">
    <property type="protein sequence ID" value="GAA3396653.1"/>
    <property type="molecule type" value="Genomic_DNA"/>
</dbReference>
<dbReference type="Pfam" id="PF08281">
    <property type="entry name" value="Sigma70_r4_2"/>
    <property type="match status" value="1"/>
</dbReference>
<dbReference type="InterPro" id="IPR013325">
    <property type="entry name" value="RNA_pol_sigma_r2"/>
</dbReference>